<comment type="catalytic activity">
    <reaction evidence="1">
        <text>ATP + protein L-histidine = ADP + protein N-phospho-L-histidine.</text>
        <dbReference type="EC" id="2.7.13.3"/>
    </reaction>
</comment>
<keyword evidence="12" id="KW-0472">Membrane</keyword>
<dbReference type="Pfam" id="PF00512">
    <property type="entry name" value="HisKA"/>
    <property type="match status" value="1"/>
</dbReference>
<evidence type="ECO:0000313" key="15">
    <source>
        <dbReference type="EMBL" id="KFB11257.1"/>
    </source>
</evidence>
<dbReference type="InterPro" id="IPR000014">
    <property type="entry name" value="PAS"/>
</dbReference>
<dbReference type="InterPro" id="IPR035965">
    <property type="entry name" value="PAS-like_dom_sf"/>
</dbReference>
<organism evidence="15 16">
    <name type="scientific">Nitratireductor basaltis</name>
    <dbReference type="NCBI Taxonomy" id="472175"/>
    <lineage>
        <taxon>Bacteria</taxon>
        <taxon>Pseudomonadati</taxon>
        <taxon>Pseudomonadota</taxon>
        <taxon>Alphaproteobacteria</taxon>
        <taxon>Hyphomicrobiales</taxon>
        <taxon>Phyllobacteriaceae</taxon>
        <taxon>Nitratireductor</taxon>
    </lineage>
</organism>
<dbReference type="EC" id="2.7.13.3" evidence="3"/>
<dbReference type="SMART" id="SM00091">
    <property type="entry name" value="PAS"/>
    <property type="match status" value="1"/>
</dbReference>
<dbReference type="eggNOG" id="COG2205">
    <property type="taxonomic scope" value="Bacteria"/>
</dbReference>
<comment type="subcellular location">
    <subcellularLocation>
        <location evidence="2">Membrane</location>
        <topology evidence="2">Multi-pass membrane protein</topology>
    </subcellularLocation>
</comment>
<proteinExistence type="predicted"/>
<dbReference type="InterPro" id="IPR003661">
    <property type="entry name" value="HisK_dim/P_dom"/>
</dbReference>
<comment type="caution">
    <text evidence="15">The sequence shown here is derived from an EMBL/GenBank/DDBJ whole genome shotgun (WGS) entry which is preliminary data.</text>
</comment>
<dbReference type="STRING" id="472175.EL18_02304"/>
<dbReference type="GO" id="GO:0006355">
    <property type="term" value="P:regulation of DNA-templated transcription"/>
    <property type="evidence" value="ECO:0007669"/>
    <property type="project" value="InterPro"/>
</dbReference>
<dbReference type="PROSITE" id="PS50109">
    <property type="entry name" value="HIS_KIN"/>
    <property type="match status" value="1"/>
</dbReference>
<dbReference type="EMBL" id="JMQM01000001">
    <property type="protein sequence ID" value="KFB11257.1"/>
    <property type="molecule type" value="Genomic_DNA"/>
</dbReference>
<keyword evidence="11" id="KW-0902">Two-component regulatory system</keyword>
<keyword evidence="9" id="KW-0067">ATP-binding</keyword>
<dbReference type="InterPro" id="IPR003594">
    <property type="entry name" value="HATPase_dom"/>
</dbReference>
<dbReference type="InterPro" id="IPR050351">
    <property type="entry name" value="BphY/WalK/GraS-like"/>
</dbReference>
<dbReference type="CDD" id="cd00075">
    <property type="entry name" value="HATPase"/>
    <property type="match status" value="1"/>
</dbReference>
<evidence type="ECO:0000256" key="3">
    <source>
        <dbReference type="ARBA" id="ARBA00012438"/>
    </source>
</evidence>
<dbReference type="SMART" id="SM00387">
    <property type="entry name" value="HATPase_c"/>
    <property type="match status" value="1"/>
</dbReference>
<dbReference type="CDD" id="cd00130">
    <property type="entry name" value="PAS"/>
    <property type="match status" value="1"/>
</dbReference>
<dbReference type="GO" id="GO:0000156">
    <property type="term" value="F:phosphorelay response regulator activity"/>
    <property type="evidence" value="ECO:0007669"/>
    <property type="project" value="TreeGrafter"/>
</dbReference>
<evidence type="ECO:0000256" key="13">
    <source>
        <dbReference type="SAM" id="Coils"/>
    </source>
</evidence>
<gene>
    <name evidence="15" type="ORF">EL18_02304</name>
</gene>
<dbReference type="InterPro" id="IPR036097">
    <property type="entry name" value="HisK_dim/P_sf"/>
</dbReference>
<keyword evidence="7" id="KW-0547">Nucleotide-binding</keyword>
<evidence type="ECO:0000256" key="8">
    <source>
        <dbReference type="ARBA" id="ARBA00022777"/>
    </source>
</evidence>
<keyword evidence="10" id="KW-1133">Transmembrane helix</keyword>
<dbReference type="Pfam" id="PF02518">
    <property type="entry name" value="HATPase_c"/>
    <property type="match status" value="1"/>
</dbReference>
<dbReference type="PANTHER" id="PTHR42878:SF7">
    <property type="entry name" value="SENSOR HISTIDINE KINASE GLRK"/>
    <property type="match status" value="1"/>
</dbReference>
<dbReference type="SMART" id="SM00388">
    <property type="entry name" value="HisKA"/>
    <property type="match status" value="1"/>
</dbReference>
<dbReference type="GO" id="GO:0030295">
    <property type="term" value="F:protein kinase activator activity"/>
    <property type="evidence" value="ECO:0007669"/>
    <property type="project" value="TreeGrafter"/>
</dbReference>
<keyword evidence="8 15" id="KW-0418">Kinase</keyword>
<dbReference type="InterPro" id="IPR005467">
    <property type="entry name" value="His_kinase_dom"/>
</dbReference>
<dbReference type="GO" id="GO:0016020">
    <property type="term" value="C:membrane"/>
    <property type="evidence" value="ECO:0007669"/>
    <property type="project" value="UniProtKB-SubCell"/>
</dbReference>
<evidence type="ECO:0000256" key="6">
    <source>
        <dbReference type="ARBA" id="ARBA00022692"/>
    </source>
</evidence>
<name>A0A084UE71_9HYPH</name>
<dbReference type="GO" id="GO:0000155">
    <property type="term" value="F:phosphorelay sensor kinase activity"/>
    <property type="evidence" value="ECO:0007669"/>
    <property type="project" value="InterPro"/>
</dbReference>
<dbReference type="SUPFAM" id="SSF55785">
    <property type="entry name" value="PYP-like sensor domain (PAS domain)"/>
    <property type="match status" value="1"/>
</dbReference>
<dbReference type="Gene3D" id="3.30.565.10">
    <property type="entry name" value="Histidine kinase-like ATPase, C-terminal domain"/>
    <property type="match status" value="1"/>
</dbReference>
<dbReference type="InterPro" id="IPR004358">
    <property type="entry name" value="Sig_transdc_His_kin-like_C"/>
</dbReference>
<dbReference type="Gene3D" id="1.10.287.130">
    <property type="match status" value="1"/>
</dbReference>
<accession>A0A084UE71</accession>
<evidence type="ECO:0000256" key="1">
    <source>
        <dbReference type="ARBA" id="ARBA00000085"/>
    </source>
</evidence>
<dbReference type="SUPFAM" id="SSF55874">
    <property type="entry name" value="ATPase domain of HSP90 chaperone/DNA topoisomerase II/histidine kinase"/>
    <property type="match status" value="1"/>
</dbReference>
<dbReference type="PANTHER" id="PTHR42878">
    <property type="entry name" value="TWO-COMPONENT HISTIDINE KINASE"/>
    <property type="match status" value="1"/>
</dbReference>
<dbReference type="PRINTS" id="PR00344">
    <property type="entry name" value="BCTRLSENSOR"/>
</dbReference>
<evidence type="ECO:0000256" key="4">
    <source>
        <dbReference type="ARBA" id="ARBA00022553"/>
    </source>
</evidence>
<evidence type="ECO:0000256" key="10">
    <source>
        <dbReference type="ARBA" id="ARBA00022989"/>
    </source>
</evidence>
<reference evidence="15 16" key="1">
    <citation type="submission" date="2014-05" db="EMBL/GenBank/DDBJ databases">
        <title>Draft Genome Sequence of Nitratireductor basaltis Strain UMTGB225, A Marine Bacterium Isolated from Green Barrel Tunicate.</title>
        <authorList>
            <person name="Gan H.Y."/>
        </authorList>
    </citation>
    <scope>NUCLEOTIDE SEQUENCE [LARGE SCALE GENOMIC DNA]</scope>
    <source>
        <strain evidence="15 16">UMTGB225</strain>
    </source>
</reference>
<dbReference type="Gene3D" id="3.30.450.20">
    <property type="entry name" value="PAS domain"/>
    <property type="match status" value="1"/>
</dbReference>
<feature type="coiled-coil region" evidence="13">
    <location>
        <begin position="128"/>
        <end position="180"/>
    </location>
</feature>
<evidence type="ECO:0000256" key="7">
    <source>
        <dbReference type="ARBA" id="ARBA00022741"/>
    </source>
</evidence>
<dbReference type="Proteomes" id="UP000053675">
    <property type="component" value="Unassembled WGS sequence"/>
</dbReference>
<keyword evidence="5" id="KW-0808">Transferase</keyword>
<keyword evidence="13" id="KW-0175">Coiled coil</keyword>
<evidence type="ECO:0000256" key="5">
    <source>
        <dbReference type="ARBA" id="ARBA00022679"/>
    </source>
</evidence>
<evidence type="ECO:0000256" key="12">
    <source>
        <dbReference type="ARBA" id="ARBA00023136"/>
    </source>
</evidence>
<dbReference type="GO" id="GO:0007234">
    <property type="term" value="P:osmosensory signaling via phosphorelay pathway"/>
    <property type="evidence" value="ECO:0007669"/>
    <property type="project" value="TreeGrafter"/>
</dbReference>
<dbReference type="Pfam" id="PF00989">
    <property type="entry name" value="PAS"/>
    <property type="match status" value="1"/>
</dbReference>
<dbReference type="InterPro" id="IPR036890">
    <property type="entry name" value="HATPase_C_sf"/>
</dbReference>
<dbReference type="PATRIC" id="fig|472175.3.peg.2293"/>
<keyword evidence="6" id="KW-0812">Transmembrane</keyword>
<dbReference type="GO" id="GO:0005524">
    <property type="term" value="F:ATP binding"/>
    <property type="evidence" value="ECO:0007669"/>
    <property type="project" value="UniProtKB-KW"/>
</dbReference>
<evidence type="ECO:0000256" key="9">
    <source>
        <dbReference type="ARBA" id="ARBA00022840"/>
    </source>
</evidence>
<keyword evidence="4" id="KW-0597">Phosphoprotein</keyword>
<evidence type="ECO:0000313" key="16">
    <source>
        <dbReference type="Proteomes" id="UP000053675"/>
    </source>
</evidence>
<dbReference type="AlphaFoldDB" id="A0A084UE71"/>
<evidence type="ECO:0000256" key="2">
    <source>
        <dbReference type="ARBA" id="ARBA00004141"/>
    </source>
</evidence>
<dbReference type="CDD" id="cd00082">
    <property type="entry name" value="HisKA"/>
    <property type="match status" value="1"/>
</dbReference>
<protein>
    <recommendedName>
        <fullName evidence="3">histidine kinase</fullName>
        <ecNumber evidence="3">2.7.13.3</ecNumber>
    </recommendedName>
</protein>
<evidence type="ECO:0000259" key="14">
    <source>
        <dbReference type="PROSITE" id="PS50109"/>
    </source>
</evidence>
<evidence type="ECO:0000256" key="11">
    <source>
        <dbReference type="ARBA" id="ARBA00023012"/>
    </source>
</evidence>
<dbReference type="SUPFAM" id="SSF47384">
    <property type="entry name" value="Homodimeric domain of signal transducing histidine kinase"/>
    <property type="match status" value="1"/>
</dbReference>
<keyword evidence="16" id="KW-1185">Reference proteome</keyword>
<dbReference type="InterPro" id="IPR013767">
    <property type="entry name" value="PAS_fold"/>
</dbReference>
<feature type="domain" description="Histidine kinase" evidence="14">
    <location>
        <begin position="190"/>
        <end position="402"/>
    </location>
</feature>
<sequence length="410" mass="46028">MSATGQLADGLTEDLEDLYERAPCGYVSLDRHARVVKVNTTICTWLDRSAKEILGRPFHEMLSVPSRMFFETHFAPLLRMQGFFHEVAVDLVANNDERLPVLANAMERRDAQGNLLFTRITVFKAAERRRYEREMVEARRAAEKAHAALGKLNNELERRVEETVAERLKLERALQSERKQGDLREQFIAVLGHDLKNPLAAIDSGLRVLSREQLSDRGEQVLSLVGKSTNRMVELIDDVLDFARGRLGEGIPVDRSPPGPLTPVLQQVIEEIASSNPDREIVVKLELSSDVECDRHRLAQMVSNLLGNAVIHGDPERPVRLEAREENGRLVLSVINHGKPIPAEVRKRLFHPFSRGEPGGTHKGLGLGLYIAREIAVAHGGTLRVKSDEMETRFTLRMPLRAPTPRAPSK</sequence>
<dbReference type="OrthoDB" id="8673316at2"/>